<reference evidence="6 7" key="1">
    <citation type="journal article" date="2018" name="Nat. Ecol. Evol.">
        <title>Genomic signatures of mitonuclear coevolution across populations of Tigriopus californicus.</title>
        <authorList>
            <person name="Barreto F.S."/>
            <person name="Watson E.T."/>
            <person name="Lima T.G."/>
            <person name="Willett C.S."/>
            <person name="Edmands S."/>
            <person name="Li W."/>
            <person name="Burton R.S."/>
        </authorList>
    </citation>
    <scope>NUCLEOTIDE SEQUENCE [LARGE SCALE GENOMIC DNA]</scope>
    <source>
        <strain evidence="6 7">San Diego</strain>
    </source>
</reference>
<feature type="domain" description="Integrase zinc-binding" evidence="5">
    <location>
        <begin position="158"/>
        <end position="205"/>
    </location>
</feature>
<dbReference type="Pfam" id="PF17919">
    <property type="entry name" value="RT_RNaseH_2"/>
    <property type="match status" value="1"/>
</dbReference>
<evidence type="ECO:0000256" key="1">
    <source>
        <dbReference type="ARBA" id="ARBA00012493"/>
    </source>
</evidence>
<dbReference type="InterPro" id="IPR043502">
    <property type="entry name" value="DNA/RNA_pol_sf"/>
</dbReference>
<name>A0A553N9F3_TIGCA</name>
<feature type="compositionally biased region" description="Basic residues" evidence="3">
    <location>
        <begin position="362"/>
        <end position="371"/>
    </location>
</feature>
<dbReference type="PANTHER" id="PTHR37984:SF5">
    <property type="entry name" value="PROTEIN NYNRIN-LIKE"/>
    <property type="match status" value="1"/>
</dbReference>
<dbReference type="InterPro" id="IPR041588">
    <property type="entry name" value="Integrase_H2C2"/>
</dbReference>
<evidence type="ECO:0000256" key="2">
    <source>
        <dbReference type="ARBA" id="ARBA00023268"/>
    </source>
</evidence>
<evidence type="ECO:0000313" key="6">
    <source>
        <dbReference type="EMBL" id="TRY62058.1"/>
    </source>
</evidence>
<dbReference type="Proteomes" id="UP000318571">
    <property type="component" value="Chromosome 8"/>
</dbReference>
<feature type="compositionally biased region" description="Polar residues" evidence="3">
    <location>
        <begin position="336"/>
        <end position="355"/>
    </location>
</feature>
<dbReference type="PANTHER" id="PTHR37984">
    <property type="entry name" value="PROTEIN CBG26694"/>
    <property type="match status" value="1"/>
</dbReference>
<evidence type="ECO:0000259" key="5">
    <source>
        <dbReference type="Pfam" id="PF17921"/>
    </source>
</evidence>
<dbReference type="Gene3D" id="1.10.340.70">
    <property type="match status" value="1"/>
</dbReference>
<organism evidence="6 7">
    <name type="scientific">Tigriopus californicus</name>
    <name type="common">Marine copepod</name>
    <dbReference type="NCBI Taxonomy" id="6832"/>
    <lineage>
        <taxon>Eukaryota</taxon>
        <taxon>Metazoa</taxon>
        <taxon>Ecdysozoa</taxon>
        <taxon>Arthropoda</taxon>
        <taxon>Crustacea</taxon>
        <taxon>Multicrustacea</taxon>
        <taxon>Hexanauplia</taxon>
        <taxon>Copepoda</taxon>
        <taxon>Harpacticoida</taxon>
        <taxon>Harpacticidae</taxon>
        <taxon>Tigriopus</taxon>
    </lineage>
</organism>
<dbReference type="GO" id="GO:0003964">
    <property type="term" value="F:RNA-directed DNA polymerase activity"/>
    <property type="evidence" value="ECO:0007669"/>
    <property type="project" value="UniProtKB-EC"/>
</dbReference>
<feature type="region of interest" description="Disordered" evidence="3">
    <location>
        <begin position="336"/>
        <end position="371"/>
    </location>
</feature>
<comment type="caution">
    <text evidence="6">The sequence shown here is derived from an EMBL/GenBank/DDBJ whole genome shotgun (WGS) entry which is preliminary data.</text>
</comment>
<accession>A0A553N9F3</accession>
<dbReference type="AlphaFoldDB" id="A0A553N9F3"/>
<dbReference type="InterPro" id="IPR050951">
    <property type="entry name" value="Retrovirus_Pol_polyprotein"/>
</dbReference>
<keyword evidence="2" id="KW-0511">Multifunctional enzyme</keyword>
<dbReference type="STRING" id="6832.A0A553N9F3"/>
<keyword evidence="7" id="KW-1185">Reference proteome</keyword>
<dbReference type="Pfam" id="PF17921">
    <property type="entry name" value="Integrase_H2C2"/>
    <property type="match status" value="1"/>
</dbReference>
<feature type="domain" description="Reverse transcriptase/retrotransposon-derived protein RNase H-like" evidence="4">
    <location>
        <begin position="2"/>
        <end position="91"/>
    </location>
</feature>
<dbReference type="EMBL" id="VCGU01000459">
    <property type="protein sequence ID" value="TRY62058.1"/>
    <property type="molecule type" value="Genomic_DNA"/>
</dbReference>
<dbReference type="InterPro" id="IPR041577">
    <property type="entry name" value="RT_RNaseH_2"/>
</dbReference>
<dbReference type="EC" id="2.7.7.49" evidence="1"/>
<dbReference type="OMA" id="WSANTVA"/>
<protein>
    <recommendedName>
        <fullName evidence="1">RNA-directed DNA polymerase</fullName>
        <ecNumber evidence="1">2.7.7.49</ecNumber>
    </recommendedName>
</protein>
<dbReference type="SUPFAM" id="SSF56672">
    <property type="entry name" value="DNA/RNA polymerases"/>
    <property type="match status" value="1"/>
</dbReference>
<proteinExistence type="predicted"/>
<evidence type="ECO:0000313" key="7">
    <source>
        <dbReference type="Proteomes" id="UP000318571"/>
    </source>
</evidence>
<evidence type="ECO:0000259" key="4">
    <source>
        <dbReference type="Pfam" id="PF17919"/>
    </source>
</evidence>
<gene>
    <name evidence="6" type="ORF">TCAL_14986</name>
</gene>
<evidence type="ECO:0000256" key="3">
    <source>
        <dbReference type="SAM" id="MobiDB-lite"/>
    </source>
</evidence>
<sequence>METSFLTLKKELVTAPARVLPQEGKPFVVTCDASDVGVGATLEQGGNLVEAISHGFTETEERWPAREKEAFALIFALRRWRHRLLGHNFTLRTDLWSANTVADALLRVKIAALDVKDEDWREVTLSNDQLKEFMGKDGFALKDGYMFQETKAGTKVVVPCSMIPSVLRAYHSDPTGGHLGFAKVLGRISDRYTWKDDWLQYLQTCAFTYRSSRHASSGYSPFELLRCRIPRLGIDVAPPRTLSEGEVIQEMKQYSERVRGEARKSLGRAADRMKEQYDGHHKVTPSQIVMGQRVYWKRPAPVGKGGSRKLHPLFQGPFEVIKILGPKTVTLKGRIGQSTASTDQLKPAQGPSSITLADLRGRGRPKKKNTG</sequence>